<dbReference type="EMBL" id="CP058998">
    <property type="protein sequence ID" value="QLJ53208.1"/>
    <property type="molecule type" value="Genomic_DNA"/>
</dbReference>
<dbReference type="Proteomes" id="UP000510821">
    <property type="component" value="Chromosome"/>
</dbReference>
<dbReference type="InterPro" id="IPR000415">
    <property type="entry name" value="Nitroreductase-like"/>
</dbReference>
<dbReference type="InterPro" id="IPR029479">
    <property type="entry name" value="Nitroreductase"/>
</dbReference>
<protein>
    <recommendedName>
        <fullName evidence="3">Nitroreductase domain-containing protein</fullName>
    </recommendedName>
</protein>
<dbReference type="PANTHER" id="PTHR43673:SF10">
    <property type="entry name" value="NADH DEHYDROGENASE_NAD(P)H NITROREDUCTASE XCC3605-RELATED"/>
    <property type="match status" value="1"/>
</dbReference>
<evidence type="ECO:0000256" key="1">
    <source>
        <dbReference type="ARBA" id="ARBA00007118"/>
    </source>
</evidence>
<dbReference type="Gene3D" id="3.40.109.10">
    <property type="entry name" value="NADH Oxidase"/>
    <property type="match status" value="1"/>
</dbReference>
<evidence type="ECO:0000259" key="3">
    <source>
        <dbReference type="Pfam" id="PF00881"/>
    </source>
</evidence>
<name>A0A7D5XM79_FERL1</name>
<dbReference type="SUPFAM" id="SSF55469">
    <property type="entry name" value="FMN-dependent nitroreductase-like"/>
    <property type="match status" value="1"/>
</dbReference>
<dbReference type="AlphaFoldDB" id="A0A7D5XM79"/>
<feature type="domain" description="Nitroreductase" evidence="3">
    <location>
        <begin position="8"/>
        <end position="156"/>
    </location>
</feature>
<organism evidence="4 5">
    <name type="scientific">Fermentimicrarchaeum limneticum</name>
    <dbReference type="NCBI Taxonomy" id="2795018"/>
    <lineage>
        <taxon>Archaea</taxon>
        <taxon>Candidatus Micrarchaeota</taxon>
        <taxon>Candidatus Fermentimicrarchaeales</taxon>
        <taxon>Candidatus Fermentimicrarchaeaceae</taxon>
        <taxon>Candidatus Fermentimicrarchaeum</taxon>
    </lineage>
</organism>
<accession>A0A7D5XM79</accession>
<dbReference type="PANTHER" id="PTHR43673">
    <property type="entry name" value="NAD(P)H NITROREDUCTASE YDGI-RELATED"/>
    <property type="match status" value="1"/>
</dbReference>
<evidence type="ECO:0000313" key="4">
    <source>
        <dbReference type="EMBL" id="QLJ53208.1"/>
    </source>
</evidence>
<evidence type="ECO:0000313" key="5">
    <source>
        <dbReference type="Proteomes" id="UP000510821"/>
    </source>
</evidence>
<reference evidence="5" key="1">
    <citation type="submission" date="2020-07" db="EMBL/GenBank/DDBJ databases">
        <title>Metabolic diversity and evolutionary history of the archaeal phylum ###Micrarchaeota### uncovered from a freshwater lake metagenome.</title>
        <authorList>
            <person name="Kadnikov V.V."/>
            <person name="Savvichev A.S."/>
            <person name="Mardanov A.V."/>
            <person name="Beletsky A.V."/>
            <person name="Chupakov A.V."/>
            <person name="Kokryatskaya N.M."/>
            <person name="Pimenov N.V."/>
            <person name="Ravin N.V."/>
        </authorList>
    </citation>
    <scope>NUCLEOTIDE SEQUENCE [LARGE SCALE GENOMIC DNA]</scope>
</reference>
<comment type="similarity">
    <text evidence="1">Belongs to the nitroreductase family.</text>
</comment>
<dbReference type="GO" id="GO:0016491">
    <property type="term" value="F:oxidoreductase activity"/>
    <property type="evidence" value="ECO:0007669"/>
    <property type="project" value="UniProtKB-KW"/>
</dbReference>
<dbReference type="KEGG" id="flt:Sv326_1033"/>
<gene>
    <name evidence="4" type="ORF">Sv326_1033</name>
</gene>
<keyword evidence="2" id="KW-0560">Oxidoreductase</keyword>
<proteinExistence type="inferred from homology"/>
<dbReference type="Pfam" id="PF00881">
    <property type="entry name" value="Nitroreductase"/>
    <property type="match status" value="1"/>
</dbReference>
<evidence type="ECO:0000256" key="2">
    <source>
        <dbReference type="ARBA" id="ARBA00023002"/>
    </source>
</evidence>
<sequence>MPDFFSVVKGRRAVRKFKKKEILMELLEKIIEAGTWAPSAINTQPWEFILVKDAETKTKVRAIYDKASTSGGLYRQDTKFIENATLLVVLSNSEKTLHLFSTSAAVENILLAATASGLGSVWMCRPLRVEKTLNELRELFNIPPKYEIIGIIALGYPDEKPKPKERKPLKETLHFEKF</sequence>